<organism evidence="2 3">
    <name type="scientific">Oricola thermophila</name>
    <dbReference type="NCBI Taxonomy" id="2742145"/>
    <lineage>
        <taxon>Bacteria</taxon>
        <taxon>Pseudomonadati</taxon>
        <taxon>Pseudomonadota</taxon>
        <taxon>Alphaproteobacteria</taxon>
        <taxon>Hyphomicrobiales</taxon>
        <taxon>Ahrensiaceae</taxon>
        <taxon>Oricola</taxon>
    </lineage>
</organism>
<dbReference type="PANTHER" id="PTHR39341">
    <property type="entry name" value="BSL7085 PROTEIN"/>
    <property type="match status" value="1"/>
</dbReference>
<evidence type="ECO:0000313" key="3">
    <source>
        <dbReference type="Proteomes" id="UP000509367"/>
    </source>
</evidence>
<dbReference type="KEGG" id="orm:HTY61_09395"/>
<dbReference type="RefSeq" id="WP_175276538.1">
    <property type="nucleotide sequence ID" value="NZ_CP054836.1"/>
</dbReference>
<feature type="domain" description="DUF1858" evidence="1">
    <location>
        <begin position="7"/>
        <end position="60"/>
    </location>
</feature>
<dbReference type="InterPro" id="IPR023883">
    <property type="entry name" value="CHP03980_redox-disulphide"/>
</dbReference>
<dbReference type="AlphaFoldDB" id="A0A6N1VG81"/>
<protein>
    <submittedName>
        <fullName evidence="2">DUF1858 domain-containing protein</fullName>
    </submittedName>
</protein>
<reference evidence="2 3" key="1">
    <citation type="submission" date="2020-06" db="EMBL/GenBank/DDBJ databases">
        <title>Oricola thermophila sp. nov. isolated from a tidal sediments.</title>
        <authorList>
            <person name="Kwon K.K."/>
            <person name="Yang S.-H."/>
            <person name="Park M.-J."/>
        </authorList>
    </citation>
    <scope>NUCLEOTIDE SEQUENCE [LARGE SCALE GENOMIC DNA]</scope>
    <source>
        <strain evidence="2 3">MEBiC13590</strain>
    </source>
</reference>
<name>A0A6N1VG81_9HYPH</name>
<dbReference type="PANTHER" id="PTHR39341:SF1">
    <property type="entry name" value="DUF1858 DOMAIN-CONTAINING PROTEIN"/>
    <property type="match status" value="1"/>
</dbReference>
<evidence type="ECO:0000313" key="2">
    <source>
        <dbReference type="EMBL" id="QKV18645.1"/>
    </source>
</evidence>
<dbReference type="NCBIfam" id="TIGR03980">
    <property type="entry name" value="prismane_assoc"/>
    <property type="match status" value="1"/>
</dbReference>
<dbReference type="InterPro" id="IPR015077">
    <property type="entry name" value="DUF1858"/>
</dbReference>
<accession>A0A6N1VG81</accession>
<dbReference type="Pfam" id="PF08984">
    <property type="entry name" value="DUF1858"/>
    <property type="match status" value="1"/>
</dbReference>
<proteinExistence type="predicted"/>
<evidence type="ECO:0000259" key="1">
    <source>
        <dbReference type="Pfam" id="PF08984"/>
    </source>
</evidence>
<gene>
    <name evidence="2" type="ORF">HTY61_09395</name>
</gene>
<dbReference type="Proteomes" id="UP000509367">
    <property type="component" value="Chromosome"/>
</dbReference>
<dbReference type="EMBL" id="CP054836">
    <property type="protein sequence ID" value="QKV18645.1"/>
    <property type="molecule type" value="Genomic_DNA"/>
</dbReference>
<sequence length="69" mass="7566">MKGRPLIDPDTSMDDIMRQWPQTIAVLIRHGMLCIGCPIATFHTVAEACDEHGVDEETFVRELAAAIGA</sequence>
<dbReference type="Gene3D" id="1.10.3910.10">
    <property type="entry name" value="SP0561-like"/>
    <property type="match status" value="1"/>
</dbReference>
<dbReference type="InterPro" id="IPR038062">
    <property type="entry name" value="ScdA-like_N_sf"/>
</dbReference>
<dbReference type="SUPFAM" id="SSF140683">
    <property type="entry name" value="SP0561-like"/>
    <property type="match status" value="1"/>
</dbReference>
<keyword evidence="3" id="KW-1185">Reference proteome</keyword>